<dbReference type="AlphaFoldDB" id="A0A923MSG2"/>
<comment type="subunit">
    <text evidence="9">The complex comprises the extracytoplasmic solute receptor protein and the two transmembrane proteins.</text>
</comment>
<keyword evidence="6 9" id="KW-1133">Transmembrane helix</keyword>
<evidence type="ECO:0000259" key="10">
    <source>
        <dbReference type="Pfam" id="PF04290"/>
    </source>
</evidence>
<keyword evidence="7 9" id="KW-0472">Membrane</keyword>
<name>A0A923MSG2_9BURK</name>
<evidence type="ECO:0000313" key="11">
    <source>
        <dbReference type="EMBL" id="MBC5784640.1"/>
    </source>
</evidence>
<keyword evidence="5 9" id="KW-0812">Transmembrane</keyword>
<evidence type="ECO:0000256" key="7">
    <source>
        <dbReference type="ARBA" id="ARBA00023136"/>
    </source>
</evidence>
<evidence type="ECO:0000256" key="6">
    <source>
        <dbReference type="ARBA" id="ARBA00022989"/>
    </source>
</evidence>
<dbReference type="GO" id="GO:0005886">
    <property type="term" value="C:plasma membrane"/>
    <property type="evidence" value="ECO:0007669"/>
    <property type="project" value="UniProtKB-SubCell"/>
</dbReference>
<feature type="transmembrane region" description="Helical" evidence="9">
    <location>
        <begin position="127"/>
        <end position="151"/>
    </location>
</feature>
<protein>
    <recommendedName>
        <fullName evidence="9">TRAP transporter small permease protein</fullName>
    </recommendedName>
</protein>
<dbReference type="GO" id="GO:0022857">
    <property type="term" value="F:transmembrane transporter activity"/>
    <property type="evidence" value="ECO:0007669"/>
    <property type="project" value="UniProtKB-UniRule"/>
</dbReference>
<gene>
    <name evidence="11" type="ORF">H8N03_16955</name>
</gene>
<dbReference type="EMBL" id="JACORT010000007">
    <property type="protein sequence ID" value="MBC5784640.1"/>
    <property type="molecule type" value="Genomic_DNA"/>
</dbReference>
<dbReference type="RefSeq" id="WP_187077385.1">
    <property type="nucleotide sequence ID" value="NZ_JACORT010000007.1"/>
</dbReference>
<evidence type="ECO:0000256" key="3">
    <source>
        <dbReference type="ARBA" id="ARBA00022475"/>
    </source>
</evidence>
<dbReference type="InterPro" id="IPR007387">
    <property type="entry name" value="TRAP_DctQ"/>
</dbReference>
<dbReference type="PANTHER" id="PTHR35011">
    <property type="entry name" value="2,3-DIKETO-L-GULONATE TRAP TRANSPORTER SMALL PERMEASE PROTEIN YIAM"/>
    <property type="match status" value="1"/>
</dbReference>
<keyword evidence="4 9" id="KW-0997">Cell inner membrane</keyword>
<comment type="similarity">
    <text evidence="8 9">Belongs to the TRAP transporter small permease family.</text>
</comment>
<evidence type="ECO:0000256" key="5">
    <source>
        <dbReference type="ARBA" id="ARBA00022692"/>
    </source>
</evidence>
<organism evidence="11 12">
    <name type="scientific">Ramlibacter cellulosilyticus</name>
    <dbReference type="NCBI Taxonomy" id="2764187"/>
    <lineage>
        <taxon>Bacteria</taxon>
        <taxon>Pseudomonadati</taxon>
        <taxon>Pseudomonadota</taxon>
        <taxon>Betaproteobacteria</taxon>
        <taxon>Burkholderiales</taxon>
        <taxon>Comamonadaceae</taxon>
        <taxon>Ramlibacter</taxon>
    </lineage>
</organism>
<dbReference type="InterPro" id="IPR055348">
    <property type="entry name" value="DctQ"/>
</dbReference>
<keyword evidence="12" id="KW-1185">Reference proteome</keyword>
<evidence type="ECO:0000313" key="12">
    <source>
        <dbReference type="Proteomes" id="UP000608513"/>
    </source>
</evidence>
<evidence type="ECO:0000256" key="4">
    <source>
        <dbReference type="ARBA" id="ARBA00022519"/>
    </source>
</evidence>
<dbReference type="GO" id="GO:0015740">
    <property type="term" value="P:C4-dicarboxylate transport"/>
    <property type="evidence" value="ECO:0007669"/>
    <property type="project" value="TreeGrafter"/>
</dbReference>
<keyword evidence="3" id="KW-1003">Cell membrane</keyword>
<comment type="subcellular location">
    <subcellularLocation>
        <location evidence="1 9">Cell inner membrane</location>
        <topology evidence="1 9">Multi-pass membrane protein</topology>
    </subcellularLocation>
</comment>
<keyword evidence="2 9" id="KW-0813">Transport</keyword>
<evidence type="ECO:0000256" key="9">
    <source>
        <dbReference type="RuleBase" id="RU369079"/>
    </source>
</evidence>
<dbReference type="Pfam" id="PF04290">
    <property type="entry name" value="DctQ"/>
    <property type="match status" value="1"/>
</dbReference>
<comment type="function">
    <text evidence="9">Part of the tripartite ATP-independent periplasmic (TRAP) transport system.</text>
</comment>
<accession>A0A923MSG2</accession>
<evidence type="ECO:0000256" key="2">
    <source>
        <dbReference type="ARBA" id="ARBA00022448"/>
    </source>
</evidence>
<evidence type="ECO:0000256" key="1">
    <source>
        <dbReference type="ARBA" id="ARBA00004429"/>
    </source>
</evidence>
<dbReference type="Proteomes" id="UP000608513">
    <property type="component" value="Unassembled WGS sequence"/>
</dbReference>
<evidence type="ECO:0000256" key="8">
    <source>
        <dbReference type="ARBA" id="ARBA00038436"/>
    </source>
</evidence>
<comment type="caution">
    <text evidence="11">The sequence shown here is derived from an EMBL/GenBank/DDBJ whole genome shotgun (WGS) entry which is preliminary data.</text>
</comment>
<reference evidence="11" key="1">
    <citation type="submission" date="2020-08" db="EMBL/GenBank/DDBJ databases">
        <title>Ramlibacter sp. USB13 16S ribosomal RNA gene genome sequencing and assembly.</title>
        <authorList>
            <person name="Kang M."/>
        </authorList>
    </citation>
    <scope>NUCLEOTIDE SEQUENCE</scope>
    <source>
        <strain evidence="11">USB13</strain>
    </source>
</reference>
<sequence length="160" mass="17229">MHLLLRILRGALKRAAELCLAALALLTLADVLGRYVFNVSITGAVELTEILMVGVIFCGMVLATGRREHVAVDLVPVPRSRAGSLALATLSHLLAVGVSVLLGAASWQQAQSALEYADQTTMLRLPLAPVVFFMSLMLFVNAIVQLGLLWADARRKEAHD</sequence>
<feature type="transmembrane region" description="Helical" evidence="9">
    <location>
        <begin position="85"/>
        <end position="107"/>
    </location>
</feature>
<proteinExistence type="inferred from homology"/>
<feature type="domain" description="Tripartite ATP-independent periplasmic transporters DctQ component" evidence="10">
    <location>
        <begin position="23"/>
        <end position="154"/>
    </location>
</feature>
<dbReference type="PANTHER" id="PTHR35011:SF2">
    <property type="entry name" value="2,3-DIKETO-L-GULONATE TRAP TRANSPORTER SMALL PERMEASE PROTEIN YIAM"/>
    <property type="match status" value="1"/>
</dbReference>
<comment type="caution">
    <text evidence="9">Lacks conserved residue(s) required for the propagation of feature annotation.</text>
</comment>
<feature type="transmembrane region" description="Helical" evidence="9">
    <location>
        <begin position="43"/>
        <end position="64"/>
    </location>
</feature>